<gene>
    <name evidence="2" type="ORF">SK128_016405</name>
</gene>
<organism evidence="2 3">
    <name type="scientific">Halocaridina rubra</name>
    <name type="common">Hawaiian red shrimp</name>
    <dbReference type="NCBI Taxonomy" id="373956"/>
    <lineage>
        <taxon>Eukaryota</taxon>
        <taxon>Metazoa</taxon>
        <taxon>Ecdysozoa</taxon>
        <taxon>Arthropoda</taxon>
        <taxon>Crustacea</taxon>
        <taxon>Multicrustacea</taxon>
        <taxon>Malacostraca</taxon>
        <taxon>Eumalacostraca</taxon>
        <taxon>Eucarida</taxon>
        <taxon>Decapoda</taxon>
        <taxon>Pleocyemata</taxon>
        <taxon>Caridea</taxon>
        <taxon>Atyoidea</taxon>
        <taxon>Atyidae</taxon>
        <taxon>Halocaridina</taxon>
    </lineage>
</organism>
<protein>
    <submittedName>
        <fullName evidence="2">Uncharacterized protein</fullName>
    </submittedName>
</protein>
<evidence type="ECO:0000256" key="1">
    <source>
        <dbReference type="SAM" id="MobiDB-lite"/>
    </source>
</evidence>
<dbReference type="Proteomes" id="UP001381693">
    <property type="component" value="Unassembled WGS sequence"/>
</dbReference>
<feature type="region of interest" description="Disordered" evidence="1">
    <location>
        <begin position="55"/>
        <end position="84"/>
    </location>
</feature>
<keyword evidence="3" id="KW-1185">Reference proteome</keyword>
<dbReference type="AlphaFoldDB" id="A0AAN9ACU4"/>
<name>A0AAN9ACU4_HALRR</name>
<evidence type="ECO:0000313" key="2">
    <source>
        <dbReference type="EMBL" id="KAK7079642.1"/>
    </source>
</evidence>
<sequence>MSCIVGVALSGQVVTQIVGVCGLAYGRGGSALQTVAQAAASQAIANLVKQLSEESHEQEKLLKPKNRSGKEGGSDTESENEEDSEYFIAPAYDELVPVMNVIADKLSEVNKPSDDKATDIPVLFLLECINTILTYLSRPGISLPSYTKTPIQSGSS</sequence>
<reference evidence="2 3" key="1">
    <citation type="submission" date="2023-11" db="EMBL/GenBank/DDBJ databases">
        <title>Halocaridina rubra genome assembly.</title>
        <authorList>
            <person name="Smith C."/>
        </authorList>
    </citation>
    <scope>NUCLEOTIDE SEQUENCE [LARGE SCALE GENOMIC DNA]</scope>
    <source>
        <strain evidence="2">EP-1</strain>
        <tissue evidence="2">Whole</tissue>
    </source>
</reference>
<comment type="caution">
    <text evidence="2">The sequence shown here is derived from an EMBL/GenBank/DDBJ whole genome shotgun (WGS) entry which is preliminary data.</text>
</comment>
<evidence type="ECO:0000313" key="3">
    <source>
        <dbReference type="Proteomes" id="UP001381693"/>
    </source>
</evidence>
<feature type="compositionally biased region" description="Basic and acidic residues" evidence="1">
    <location>
        <begin position="55"/>
        <end position="73"/>
    </location>
</feature>
<feature type="compositionally biased region" description="Acidic residues" evidence="1">
    <location>
        <begin position="74"/>
        <end position="84"/>
    </location>
</feature>
<accession>A0AAN9ACU4</accession>
<feature type="non-terminal residue" evidence="2">
    <location>
        <position position="156"/>
    </location>
</feature>
<proteinExistence type="predicted"/>
<dbReference type="EMBL" id="JAXCGZ010006621">
    <property type="protein sequence ID" value="KAK7079642.1"/>
    <property type="molecule type" value="Genomic_DNA"/>
</dbReference>